<feature type="chain" id="PRO_5045890301" evidence="6">
    <location>
        <begin position="34"/>
        <end position="596"/>
    </location>
</feature>
<dbReference type="InterPro" id="IPR050490">
    <property type="entry name" value="Bact_solute-bd_prot1"/>
</dbReference>
<evidence type="ECO:0000256" key="3">
    <source>
        <dbReference type="ARBA" id="ARBA00023136"/>
    </source>
</evidence>
<evidence type="ECO:0000256" key="1">
    <source>
        <dbReference type="ARBA" id="ARBA00022475"/>
    </source>
</evidence>
<evidence type="ECO:0000313" key="7">
    <source>
        <dbReference type="EMBL" id="MFD1430859.1"/>
    </source>
</evidence>
<organism evidence="7 8">
    <name type="scientific">Lacticaseibacillus mingshuiensis</name>
    <dbReference type="NCBI Taxonomy" id="2799574"/>
    <lineage>
        <taxon>Bacteria</taxon>
        <taxon>Bacillati</taxon>
        <taxon>Bacillota</taxon>
        <taxon>Bacilli</taxon>
        <taxon>Lactobacillales</taxon>
        <taxon>Lactobacillaceae</taxon>
        <taxon>Lacticaseibacillus</taxon>
    </lineage>
</organism>
<dbReference type="Proteomes" id="UP001597196">
    <property type="component" value="Unassembled WGS sequence"/>
</dbReference>
<evidence type="ECO:0000256" key="2">
    <source>
        <dbReference type="ARBA" id="ARBA00022729"/>
    </source>
</evidence>
<feature type="signal peptide" evidence="6">
    <location>
        <begin position="1"/>
        <end position="33"/>
    </location>
</feature>
<sequence>MDKNSTLFKSVVSGIKKVAVVATVALASVALFACSSSSADNSSKKAEKDDGKLMTVTVYDDLANYQGLAKGWFAQYVQDKFNIKLKMVAPNVAGGGNTLFDTRTAAGNLGDLIITGTGHVNKLVKANLLTDMTPYLDGMKYIKKYDGATKAISDLADKKGTWGIASSVSSGSPTEASEGLEATTVPYIRWDLYKKIGYPTLNNTDDLLNALKEMQTEARKEEGKKDIYAISLFKDWDGASMQNAGQNLAFYGWEPTNYALAKGNGSKYESLIANNSQYVQGLEFLNKAQQMGLVDPESTTQNWDTMYAKYQAGKVLFSYWSFLGQGAYNTSANMAAGKGFELAPLKGMKVFSNGNMPDGNTTFIGIGSKAKNKARLVKFINWLYSPEGVQVQQAQSTGYSAGIKGLTWKMDGDQPVLTDFGKKALLEGGSVKMPAKYGSGTWKDGISTLNFVAVMQYDKDPTTGYKYGYVTWPSVLKINETKLSKDWSEHMGGATSTMDYLKKNNELLVAAGVSYTAPEDPATVATTRGSVQTQIVSSSWKMVMAKNDTEFKSLLTSMQKTVKGLGYDDVYKVDLKNSKAKNAARQKVIEQYKDEK</sequence>
<keyword evidence="5" id="KW-0449">Lipoprotein</keyword>
<dbReference type="InterPro" id="IPR006059">
    <property type="entry name" value="SBP"/>
</dbReference>
<dbReference type="SUPFAM" id="SSF53850">
    <property type="entry name" value="Periplasmic binding protein-like II"/>
    <property type="match status" value="1"/>
</dbReference>
<evidence type="ECO:0000256" key="6">
    <source>
        <dbReference type="SAM" id="SignalP"/>
    </source>
</evidence>
<evidence type="ECO:0000256" key="5">
    <source>
        <dbReference type="ARBA" id="ARBA00023288"/>
    </source>
</evidence>
<keyword evidence="2 6" id="KW-0732">Signal</keyword>
<keyword evidence="4" id="KW-0564">Palmitate</keyword>
<dbReference type="PROSITE" id="PS51257">
    <property type="entry name" value="PROKAR_LIPOPROTEIN"/>
    <property type="match status" value="1"/>
</dbReference>
<keyword evidence="3" id="KW-0472">Membrane</keyword>
<evidence type="ECO:0000313" key="8">
    <source>
        <dbReference type="Proteomes" id="UP001597196"/>
    </source>
</evidence>
<proteinExistence type="predicted"/>
<dbReference type="PANTHER" id="PTHR43649:SF33">
    <property type="entry name" value="POLYGALACTURONAN_RHAMNOGALACTURONAN-BINDING PROTEIN YTCQ"/>
    <property type="match status" value="1"/>
</dbReference>
<gene>
    <name evidence="7" type="ORF">ACFQ4P_11485</name>
</gene>
<comment type="caution">
    <text evidence="7">The sequence shown here is derived from an EMBL/GenBank/DDBJ whole genome shotgun (WGS) entry which is preliminary data.</text>
</comment>
<evidence type="ECO:0000256" key="4">
    <source>
        <dbReference type="ARBA" id="ARBA00023139"/>
    </source>
</evidence>
<dbReference type="EMBL" id="JBHTOC010000019">
    <property type="protein sequence ID" value="MFD1430859.1"/>
    <property type="molecule type" value="Genomic_DNA"/>
</dbReference>
<dbReference type="Pfam" id="PF01547">
    <property type="entry name" value="SBP_bac_1"/>
    <property type="match status" value="1"/>
</dbReference>
<name>A0ABW4CJ49_9LACO</name>
<keyword evidence="8" id="KW-1185">Reference proteome</keyword>
<dbReference type="RefSeq" id="WP_125696752.1">
    <property type="nucleotide sequence ID" value="NZ_BOLQ01000027.1"/>
</dbReference>
<keyword evidence="1" id="KW-1003">Cell membrane</keyword>
<dbReference type="Gene3D" id="3.40.190.10">
    <property type="entry name" value="Periplasmic binding protein-like II"/>
    <property type="match status" value="2"/>
</dbReference>
<protein>
    <submittedName>
        <fullName evidence="7">Extracellular solute-binding protein</fullName>
    </submittedName>
</protein>
<reference evidence="8" key="1">
    <citation type="journal article" date="2019" name="Int. J. Syst. Evol. Microbiol.">
        <title>The Global Catalogue of Microorganisms (GCM) 10K type strain sequencing project: providing services to taxonomists for standard genome sequencing and annotation.</title>
        <authorList>
            <consortium name="The Broad Institute Genomics Platform"/>
            <consortium name="The Broad Institute Genome Sequencing Center for Infectious Disease"/>
            <person name="Wu L."/>
            <person name="Ma J."/>
        </authorList>
    </citation>
    <scope>NUCLEOTIDE SEQUENCE [LARGE SCALE GENOMIC DNA]</scope>
    <source>
        <strain evidence="8">CCM 8980</strain>
    </source>
</reference>
<dbReference type="PANTHER" id="PTHR43649">
    <property type="entry name" value="ARABINOSE-BINDING PROTEIN-RELATED"/>
    <property type="match status" value="1"/>
</dbReference>
<accession>A0ABW4CJ49</accession>